<reference evidence="1" key="1">
    <citation type="submission" date="2018-06" db="EMBL/GenBank/DDBJ databases">
        <authorList>
            <person name="Zhirakovskaya E."/>
        </authorList>
    </citation>
    <scope>NUCLEOTIDE SEQUENCE</scope>
</reference>
<dbReference type="EMBL" id="UOEH01000428">
    <property type="protein sequence ID" value="VAW04208.1"/>
    <property type="molecule type" value="Genomic_DNA"/>
</dbReference>
<dbReference type="AlphaFoldDB" id="A0A3B0SFY8"/>
<sequence>MLAAEKDTDNSGPDAQLALLLDFVQQELDRLAVTSDRLQGQIGELLISGGDDLPADVYQVQDIDRVSQIIHDLARFLKSVILQVHPEWCVDATHAADNLIMSELASRLRGEQGSSSKEHAPAAVGDCLFL</sequence>
<organism evidence="1">
    <name type="scientific">hydrothermal vent metagenome</name>
    <dbReference type="NCBI Taxonomy" id="652676"/>
    <lineage>
        <taxon>unclassified sequences</taxon>
        <taxon>metagenomes</taxon>
        <taxon>ecological metagenomes</taxon>
    </lineage>
</organism>
<protein>
    <submittedName>
        <fullName evidence="1">Uncharacterized protein</fullName>
    </submittedName>
</protein>
<evidence type="ECO:0000313" key="1">
    <source>
        <dbReference type="EMBL" id="VAW04208.1"/>
    </source>
</evidence>
<name>A0A3B0SFY8_9ZZZZ</name>
<proteinExistence type="predicted"/>
<accession>A0A3B0SFY8</accession>
<gene>
    <name evidence="1" type="ORF">MNBD_ALPHA05-2078</name>
</gene>